<feature type="transmembrane region" description="Helical" evidence="1">
    <location>
        <begin position="33"/>
        <end position="51"/>
    </location>
</feature>
<accession>A0A0W8E5U4</accession>
<name>A0A0W8E5U4_9ZZZZ</name>
<protein>
    <submittedName>
        <fullName evidence="2">Uncharacterized protein</fullName>
    </submittedName>
</protein>
<organism evidence="2">
    <name type="scientific">hydrocarbon metagenome</name>
    <dbReference type="NCBI Taxonomy" id="938273"/>
    <lineage>
        <taxon>unclassified sequences</taxon>
        <taxon>metagenomes</taxon>
        <taxon>ecological metagenomes</taxon>
    </lineage>
</organism>
<reference evidence="2" key="1">
    <citation type="journal article" date="2015" name="Proc. Natl. Acad. Sci. U.S.A.">
        <title>Networks of energetic and metabolic interactions define dynamics in microbial communities.</title>
        <authorList>
            <person name="Embree M."/>
            <person name="Liu J.K."/>
            <person name="Al-Bassam M.M."/>
            <person name="Zengler K."/>
        </authorList>
    </citation>
    <scope>NUCLEOTIDE SEQUENCE</scope>
</reference>
<keyword evidence="1" id="KW-0812">Transmembrane</keyword>
<evidence type="ECO:0000256" key="1">
    <source>
        <dbReference type="SAM" id="Phobius"/>
    </source>
</evidence>
<gene>
    <name evidence="2" type="ORF">ASZ90_018600</name>
</gene>
<sequence length="56" mass="6189">MVYLLLKSVAEKDILPGKVTRVVDLEIVPEKVGALYAALTTLMLYTLVFKISSSTF</sequence>
<proteinExistence type="predicted"/>
<dbReference type="EMBL" id="LNQE01001863">
    <property type="protein sequence ID" value="KUG03983.1"/>
    <property type="molecule type" value="Genomic_DNA"/>
</dbReference>
<keyword evidence="1" id="KW-0472">Membrane</keyword>
<comment type="caution">
    <text evidence="2">The sequence shown here is derived from an EMBL/GenBank/DDBJ whole genome shotgun (WGS) entry which is preliminary data.</text>
</comment>
<evidence type="ECO:0000313" key="2">
    <source>
        <dbReference type="EMBL" id="KUG03983.1"/>
    </source>
</evidence>
<dbReference type="AlphaFoldDB" id="A0A0W8E5U4"/>
<keyword evidence="1" id="KW-1133">Transmembrane helix</keyword>